<dbReference type="RefSeq" id="WP_104985085.1">
    <property type="nucleotide sequence ID" value="NZ_CP012673.1"/>
</dbReference>
<feature type="compositionally biased region" description="Gly residues" evidence="1">
    <location>
        <begin position="41"/>
        <end position="57"/>
    </location>
</feature>
<dbReference type="SUPFAM" id="SSF101898">
    <property type="entry name" value="NHL repeat"/>
    <property type="match status" value="1"/>
</dbReference>
<protein>
    <submittedName>
        <fullName evidence="2">Uncharacterized protein</fullName>
    </submittedName>
</protein>
<feature type="region of interest" description="Disordered" evidence="1">
    <location>
        <begin position="38"/>
        <end position="58"/>
    </location>
</feature>
<accession>A0A2L0F5X0</accession>
<dbReference type="PROSITE" id="PS51257">
    <property type="entry name" value="PROKAR_LIPOPROTEIN"/>
    <property type="match status" value="1"/>
</dbReference>
<name>A0A2L0F5X0_SORCE</name>
<evidence type="ECO:0000313" key="3">
    <source>
        <dbReference type="Proteomes" id="UP000238348"/>
    </source>
</evidence>
<dbReference type="Proteomes" id="UP000238348">
    <property type="component" value="Chromosome"/>
</dbReference>
<gene>
    <name evidence="2" type="ORF">SOCE26_084990</name>
</gene>
<sequence>MPLRRRVFWSPVLLSFAIAASGGCNGIFGRDELDFEDAEGHGGGSTASGGPGGGGGATSCEPESTIACYTGPEQNKGVGNCVLGVQTCARDGSAYGACVGDVKPERDEDCRTAGDEDCDGKVCSDALWSALFGDAGPQLGDAVAVDASGNVIVATSFAGTFSIGGSELSAASIELLLAKLGPTGEPIWAKQLNLGSNPRVGGVVTDARGNIVVGASGDGVLDTGRGAVDAENLVIKLDPDGEILWARGFGGRSGFQAPRLAVFGGGQIVVGGRFSSSIPFEKITLTSAGLFDIFLVLLNGDGVDLQRASYGGAENEWINALAVDGSSAYITGYFSGSLALGSAVHPAPPEGKSGMFVASVDVVSNTSLRWSKAFYARDLLATSIAVHPQVGVFLAGTFGEPMRFDPTVAEELEPQGSESAYLVKLSTEGAHAFSRRFGDFDALNHSAVAVDADGHAVLAIEGVGTADFGGDPLSSSGSRDVFLGKLDPLGAHLWSKRFGDPAIQLLGGIAVGPSNQVALVGAVDGTINFGDRELTSAGDYDLGIAVFAP</sequence>
<dbReference type="PANTHER" id="PTHR35580:SF1">
    <property type="entry name" value="PHYTASE-LIKE DOMAIN-CONTAINING PROTEIN"/>
    <property type="match status" value="1"/>
</dbReference>
<dbReference type="OrthoDB" id="5485202at2"/>
<dbReference type="AlphaFoldDB" id="A0A2L0F5X0"/>
<proteinExistence type="predicted"/>
<organism evidence="2 3">
    <name type="scientific">Sorangium cellulosum</name>
    <name type="common">Polyangium cellulosum</name>
    <dbReference type="NCBI Taxonomy" id="56"/>
    <lineage>
        <taxon>Bacteria</taxon>
        <taxon>Pseudomonadati</taxon>
        <taxon>Myxococcota</taxon>
        <taxon>Polyangia</taxon>
        <taxon>Polyangiales</taxon>
        <taxon>Polyangiaceae</taxon>
        <taxon>Sorangium</taxon>
    </lineage>
</organism>
<dbReference type="EMBL" id="CP012673">
    <property type="protein sequence ID" value="AUX46988.1"/>
    <property type="molecule type" value="Genomic_DNA"/>
</dbReference>
<evidence type="ECO:0000256" key="1">
    <source>
        <dbReference type="SAM" id="MobiDB-lite"/>
    </source>
</evidence>
<dbReference type="InterPro" id="IPR052918">
    <property type="entry name" value="Motility_Chemotaxis_Reg"/>
</dbReference>
<evidence type="ECO:0000313" key="2">
    <source>
        <dbReference type="EMBL" id="AUX46988.1"/>
    </source>
</evidence>
<dbReference type="PANTHER" id="PTHR35580">
    <property type="entry name" value="CELL SURFACE GLYCOPROTEIN (S-LAYER PROTEIN)-LIKE PROTEIN"/>
    <property type="match status" value="1"/>
</dbReference>
<reference evidence="2 3" key="1">
    <citation type="submission" date="2015-09" db="EMBL/GenBank/DDBJ databases">
        <title>Sorangium comparison.</title>
        <authorList>
            <person name="Zaburannyi N."/>
            <person name="Bunk B."/>
            <person name="Overmann J."/>
            <person name="Mueller R."/>
        </authorList>
    </citation>
    <scope>NUCLEOTIDE SEQUENCE [LARGE SCALE GENOMIC DNA]</scope>
    <source>
        <strain evidence="2 3">So ce26</strain>
    </source>
</reference>